<dbReference type="InterPro" id="IPR003832">
    <property type="entry name" value="DUF212"/>
</dbReference>
<feature type="transmembrane region" description="Helical" evidence="1">
    <location>
        <begin position="48"/>
        <end position="69"/>
    </location>
</feature>
<dbReference type="PANTHER" id="PTHR31446">
    <property type="entry name" value="ACID PHOSPHATASE/VANADIUM-DEPENDENT HALOPEROXIDASE-RELATED PROTEIN"/>
    <property type="match status" value="1"/>
</dbReference>
<organism evidence="2 3">
    <name type="scientific">Candidatus Hydrogenisulfobacillus filiaventi</name>
    <dbReference type="NCBI Taxonomy" id="2707344"/>
    <lineage>
        <taxon>Bacteria</taxon>
        <taxon>Bacillati</taxon>
        <taxon>Bacillota</taxon>
        <taxon>Clostridia</taxon>
        <taxon>Eubacteriales</taxon>
        <taxon>Clostridiales Family XVII. Incertae Sedis</taxon>
        <taxon>Candidatus Hydrogenisulfobacillus</taxon>
    </lineage>
</organism>
<dbReference type="Proteomes" id="UP000503399">
    <property type="component" value="Chromosome"/>
</dbReference>
<feature type="transmembrane region" description="Helical" evidence="1">
    <location>
        <begin position="75"/>
        <end position="95"/>
    </location>
</feature>
<feature type="transmembrane region" description="Helical" evidence="1">
    <location>
        <begin position="17"/>
        <end position="36"/>
    </location>
</feature>
<dbReference type="Pfam" id="PF02681">
    <property type="entry name" value="DUF212"/>
    <property type="match status" value="1"/>
</dbReference>
<evidence type="ECO:0000313" key="2">
    <source>
        <dbReference type="EMBL" id="CAB1128660.1"/>
    </source>
</evidence>
<keyword evidence="3" id="KW-1185">Reference proteome</keyword>
<gene>
    <name evidence="2" type="ORF">R50_1154</name>
</gene>
<protein>
    <submittedName>
        <fullName evidence="2">Divergent PAP2 family protein</fullName>
    </submittedName>
</protein>
<dbReference type="PANTHER" id="PTHR31446:SF29">
    <property type="entry name" value="ACID PHOSPHATASE_VANADIUM-DEPENDENT HALOPEROXIDASE-RELATED PROTEIN"/>
    <property type="match status" value="1"/>
</dbReference>
<proteinExistence type="predicted"/>
<keyword evidence="1" id="KW-1133">Transmembrane helix</keyword>
<name>A0A6F8ZFV6_9FIRM</name>
<keyword evidence="1" id="KW-0472">Membrane</keyword>
<dbReference type="AlphaFoldDB" id="A0A6F8ZFV6"/>
<sequence length="151" mass="16784">MPQPMAELSRLLSVNRVLSVALLAALSAQVIKFLFYWGARRRARLDRLVGAGGMPSSHSAMVAALATAVGYDYGWTSALFAVSCVFGLVVLYDAIGVRRTVGLQSRYLNRVSRTRKEFDVLDREFPEYVGHTPREVVAGALWGILISWWLH</sequence>
<dbReference type="KEGG" id="hfv:R50_1154"/>
<accession>A0A6F8ZFV6</accession>
<evidence type="ECO:0000313" key="3">
    <source>
        <dbReference type="Proteomes" id="UP000503399"/>
    </source>
</evidence>
<dbReference type="EMBL" id="LR778114">
    <property type="protein sequence ID" value="CAB1128660.1"/>
    <property type="molecule type" value="Genomic_DNA"/>
</dbReference>
<evidence type="ECO:0000256" key="1">
    <source>
        <dbReference type="SAM" id="Phobius"/>
    </source>
</evidence>
<reference evidence="2 3" key="1">
    <citation type="submission" date="2020-02" db="EMBL/GenBank/DDBJ databases">
        <authorList>
            <person name="Hogendoorn C."/>
        </authorList>
    </citation>
    <scope>NUCLEOTIDE SEQUENCE [LARGE SCALE GENOMIC DNA]</scope>
    <source>
        <strain evidence="2">R501</strain>
    </source>
</reference>
<keyword evidence="1" id="KW-0812">Transmembrane</keyword>